<comment type="subcellular location">
    <subcellularLocation>
        <location evidence="10">Cytoplasm</location>
    </subcellularLocation>
</comment>
<evidence type="ECO:0000256" key="7">
    <source>
        <dbReference type="ARBA" id="ARBA00023160"/>
    </source>
</evidence>
<evidence type="ECO:0000256" key="6">
    <source>
        <dbReference type="ARBA" id="ARBA00023098"/>
    </source>
</evidence>
<dbReference type="InterPro" id="IPR008278">
    <property type="entry name" value="4-PPantetheinyl_Trfase_dom"/>
</dbReference>
<comment type="cofactor">
    <cofactor evidence="10">
        <name>Mg(2+)</name>
        <dbReference type="ChEBI" id="CHEBI:18420"/>
    </cofactor>
</comment>
<dbReference type="Proteomes" id="UP000245474">
    <property type="component" value="Unassembled WGS sequence"/>
</dbReference>
<evidence type="ECO:0000313" key="12">
    <source>
        <dbReference type="EMBL" id="PWG63766.1"/>
    </source>
</evidence>
<keyword evidence="3 10" id="KW-0479">Metal-binding</keyword>
<dbReference type="InterPro" id="IPR002582">
    <property type="entry name" value="ACPS"/>
</dbReference>
<evidence type="ECO:0000256" key="10">
    <source>
        <dbReference type="HAMAP-Rule" id="MF_00101"/>
    </source>
</evidence>
<dbReference type="GO" id="GO:0008897">
    <property type="term" value="F:holo-[acyl-carrier-protein] synthase activity"/>
    <property type="evidence" value="ECO:0007669"/>
    <property type="project" value="UniProtKB-UniRule"/>
</dbReference>
<keyword evidence="7 10" id="KW-0275">Fatty acid biosynthesis</keyword>
<evidence type="ECO:0000256" key="3">
    <source>
        <dbReference type="ARBA" id="ARBA00022723"/>
    </source>
</evidence>
<dbReference type="EMBL" id="QFFI01000009">
    <property type="protein sequence ID" value="PWG63766.1"/>
    <property type="molecule type" value="Genomic_DNA"/>
</dbReference>
<dbReference type="AlphaFoldDB" id="A0A2U2N3J2"/>
<dbReference type="GO" id="GO:0000287">
    <property type="term" value="F:magnesium ion binding"/>
    <property type="evidence" value="ECO:0007669"/>
    <property type="project" value="UniProtKB-UniRule"/>
</dbReference>
<dbReference type="NCBIfam" id="TIGR00516">
    <property type="entry name" value="acpS"/>
    <property type="match status" value="1"/>
</dbReference>
<feature type="binding site" evidence="10">
    <location>
        <position position="9"/>
    </location>
    <ligand>
        <name>Mg(2+)</name>
        <dbReference type="ChEBI" id="CHEBI:18420"/>
    </ligand>
</feature>
<keyword evidence="13" id="KW-1185">Reference proteome</keyword>
<gene>
    <name evidence="10" type="primary">acpS</name>
    <name evidence="12" type="ORF">DEM34_07780</name>
</gene>
<proteinExistence type="inferred from homology"/>
<comment type="similarity">
    <text evidence="10">Belongs to the P-Pant transferase superfamily. AcpS family.</text>
</comment>
<evidence type="ECO:0000256" key="4">
    <source>
        <dbReference type="ARBA" id="ARBA00022832"/>
    </source>
</evidence>
<keyword evidence="4 10" id="KW-0276">Fatty acid metabolism</keyword>
<dbReference type="OrthoDB" id="517356at2"/>
<dbReference type="InterPro" id="IPR004568">
    <property type="entry name" value="Ppantetheine-prot_Trfase_dom"/>
</dbReference>
<dbReference type="NCBIfam" id="TIGR00556">
    <property type="entry name" value="pantethn_trn"/>
    <property type="match status" value="1"/>
</dbReference>
<feature type="domain" description="4'-phosphopantetheinyl transferase" evidence="11">
    <location>
        <begin position="5"/>
        <end position="121"/>
    </location>
</feature>
<evidence type="ECO:0000256" key="5">
    <source>
        <dbReference type="ARBA" id="ARBA00022842"/>
    </source>
</evidence>
<evidence type="ECO:0000256" key="2">
    <source>
        <dbReference type="ARBA" id="ARBA00022679"/>
    </source>
</evidence>
<evidence type="ECO:0000256" key="8">
    <source>
        <dbReference type="ARBA" id="ARBA00050875"/>
    </source>
</evidence>
<evidence type="ECO:0000256" key="9">
    <source>
        <dbReference type="ARBA" id="ARBA00054726"/>
    </source>
</evidence>
<keyword evidence="1 10" id="KW-0444">Lipid biosynthesis</keyword>
<comment type="caution">
    <text evidence="12">The sequence shown here is derived from an EMBL/GenBank/DDBJ whole genome shotgun (WGS) entry which is preliminary data.</text>
</comment>
<dbReference type="GO" id="GO:0006633">
    <property type="term" value="P:fatty acid biosynthetic process"/>
    <property type="evidence" value="ECO:0007669"/>
    <property type="project" value="UniProtKB-UniRule"/>
</dbReference>
<evidence type="ECO:0000259" key="11">
    <source>
        <dbReference type="Pfam" id="PF01648"/>
    </source>
</evidence>
<sequence length="126" mass="13358">MSVLGVGTDLVAVARMAALHERYGERLARRLLAPAEREAYRASPAPAALLARRFAAKEAAAKALGTGIGAHAAFTDIELVHDPAGAPQLRLHGAAARHAETLGVRRSHVSLSDERDYALAFVVLED</sequence>
<dbReference type="HAMAP" id="MF_00101">
    <property type="entry name" value="AcpS"/>
    <property type="match status" value="1"/>
</dbReference>
<comment type="function">
    <text evidence="9">Transfers the 4'-phosphopantetheine moiety from coenzyme A to the 'Ser-36' of acyl-carrier-protein.</text>
</comment>
<protein>
    <recommendedName>
        <fullName evidence="10">Holo-[acyl-carrier-protein] synthase</fullName>
        <shortName evidence="10">Holo-ACP synthase</shortName>
        <ecNumber evidence="10">2.7.8.7</ecNumber>
    </recommendedName>
    <alternativeName>
        <fullName evidence="10">4'-phosphopantetheinyl transferase AcpS</fullName>
    </alternativeName>
</protein>
<keyword evidence="6 10" id="KW-0443">Lipid metabolism</keyword>
<dbReference type="RefSeq" id="WP_109677935.1">
    <property type="nucleotide sequence ID" value="NZ_QFFI01000009.1"/>
</dbReference>
<comment type="catalytic activity">
    <reaction evidence="8 10">
        <text>apo-[ACP] + CoA = holo-[ACP] + adenosine 3',5'-bisphosphate + H(+)</text>
        <dbReference type="Rhea" id="RHEA:12068"/>
        <dbReference type="Rhea" id="RHEA-COMP:9685"/>
        <dbReference type="Rhea" id="RHEA-COMP:9690"/>
        <dbReference type="ChEBI" id="CHEBI:15378"/>
        <dbReference type="ChEBI" id="CHEBI:29999"/>
        <dbReference type="ChEBI" id="CHEBI:57287"/>
        <dbReference type="ChEBI" id="CHEBI:58343"/>
        <dbReference type="ChEBI" id="CHEBI:64479"/>
        <dbReference type="EC" id="2.7.8.7"/>
    </reaction>
</comment>
<dbReference type="Gene3D" id="3.90.470.20">
    <property type="entry name" value="4'-phosphopantetheinyl transferase domain"/>
    <property type="match status" value="1"/>
</dbReference>
<accession>A0A2U2N3J2</accession>
<evidence type="ECO:0000313" key="13">
    <source>
        <dbReference type="Proteomes" id="UP000245474"/>
    </source>
</evidence>
<feature type="binding site" evidence="10">
    <location>
        <position position="58"/>
    </location>
    <ligand>
        <name>Mg(2+)</name>
        <dbReference type="ChEBI" id="CHEBI:18420"/>
    </ligand>
</feature>
<reference evidence="12 13" key="1">
    <citation type="submission" date="2018-05" db="EMBL/GenBank/DDBJ databases">
        <title>Spiribacter halobius sp. nov., a moderately halophilic bacterium isolated from marine solar saltern.</title>
        <authorList>
            <person name="Zheng W.-S."/>
            <person name="Lu D.-C."/>
            <person name="Du Z.-J."/>
        </authorList>
    </citation>
    <scope>NUCLEOTIDE SEQUENCE [LARGE SCALE GENOMIC DNA]</scope>
    <source>
        <strain evidence="12 13">E85</strain>
    </source>
</reference>
<name>A0A2U2N3J2_9GAMM</name>
<keyword evidence="5 10" id="KW-0460">Magnesium</keyword>
<dbReference type="InterPro" id="IPR037143">
    <property type="entry name" value="4-PPantetheinyl_Trfase_dom_sf"/>
</dbReference>
<evidence type="ECO:0000256" key="1">
    <source>
        <dbReference type="ARBA" id="ARBA00022516"/>
    </source>
</evidence>
<keyword evidence="2 10" id="KW-0808">Transferase</keyword>
<keyword evidence="10" id="KW-0963">Cytoplasm</keyword>
<dbReference type="SUPFAM" id="SSF56214">
    <property type="entry name" value="4'-phosphopantetheinyl transferase"/>
    <property type="match status" value="1"/>
</dbReference>
<dbReference type="Pfam" id="PF01648">
    <property type="entry name" value="ACPS"/>
    <property type="match status" value="1"/>
</dbReference>
<organism evidence="12 13">
    <name type="scientific">Sediminicurvatus halobius</name>
    <dbReference type="NCBI Taxonomy" id="2182432"/>
    <lineage>
        <taxon>Bacteria</taxon>
        <taxon>Pseudomonadati</taxon>
        <taxon>Pseudomonadota</taxon>
        <taxon>Gammaproteobacteria</taxon>
        <taxon>Chromatiales</taxon>
        <taxon>Ectothiorhodospiraceae</taxon>
        <taxon>Sediminicurvatus</taxon>
    </lineage>
</organism>
<comment type="function">
    <text evidence="10">Transfers the 4'-phosphopantetheine moiety from coenzyme A to a Ser of acyl-carrier-protein.</text>
</comment>
<dbReference type="FunFam" id="3.90.470.20:FF:000001">
    <property type="entry name" value="Holo-[acyl-carrier-protein] synthase"/>
    <property type="match status" value="1"/>
</dbReference>
<dbReference type="GO" id="GO:0005737">
    <property type="term" value="C:cytoplasm"/>
    <property type="evidence" value="ECO:0007669"/>
    <property type="project" value="UniProtKB-SubCell"/>
</dbReference>
<dbReference type="EC" id="2.7.8.7" evidence="10"/>